<dbReference type="InterPro" id="IPR026444">
    <property type="entry name" value="Secre_tail"/>
</dbReference>
<evidence type="ECO:0000259" key="2">
    <source>
        <dbReference type="PROSITE" id="PS50093"/>
    </source>
</evidence>
<dbReference type="CDD" id="cd00146">
    <property type="entry name" value="PKD"/>
    <property type="match status" value="1"/>
</dbReference>
<organism evidence="3 4">
    <name type="scientific">Eiseniibacteriota bacterium</name>
    <dbReference type="NCBI Taxonomy" id="2212470"/>
    <lineage>
        <taxon>Bacteria</taxon>
        <taxon>Candidatus Eiseniibacteriota</taxon>
    </lineage>
</organism>
<dbReference type="SUPFAM" id="SSF49299">
    <property type="entry name" value="PKD domain"/>
    <property type="match status" value="1"/>
</dbReference>
<accession>A0A538TGN5</accession>
<dbReference type="NCBIfam" id="TIGR04183">
    <property type="entry name" value="Por_Secre_tail"/>
    <property type="match status" value="1"/>
</dbReference>
<dbReference type="InterPro" id="IPR000601">
    <property type="entry name" value="PKD_dom"/>
</dbReference>
<reference evidence="3 4" key="1">
    <citation type="journal article" date="2019" name="Nat. Microbiol.">
        <title>Mediterranean grassland soil C-N compound turnover is dependent on rainfall and depth, and is mediated by genomically divergent microorganisms.</title>
        <authorList>
            <person name="Diamond S."/>
            <person name="Andeer P.F."/>
            <person name="Li Z."/>
            <person name="Crits-Christoph A."/>
            <person name="Burstein D."/>
            <person name="Anantharaman K."/>
            <person name="Lane K.R."/>
            <person name="Thomas B.C."/>
            <person name="Pan C."/>
            <person name="Northen T.R."/>
            <person name="Banfield J.F."/>
        </authorList>
    </citation>
    <scope>NUCLEOTIDE SEQUENCE [LARGE SCALE GENOMIC DNA]</scope>
    <source>
        <strain evidence="3">WS_7</strain>
    </source>
</reference>
<dbReference type="Gene3D" id="2.130.10.130">
    <property type="entry name" value="Integrin alpha, N-terminal"/>
    <property type="match status" value="1"/>
</dbReference>
<dbReference type="InterPro" id="IPR013783">
    <property type="entry name" value="Ig-like_fold"/>
</dbReference>
<evidence type="ECO:0000313" key="3">
    <source>
        <dbReference type="EMBL" id="TMQ62774.1"/>
    </source>
</evidence>
<evidence type="ECO:0000256" key="1">
    <source>
        <dbReference type="ARBA" id="ARBA00022729"/>
    </source>
</evidence>
<protein>
    <submittedName>
        <fullName evidence="3">PKD domain-containing protein</fullName>
    </submittedName>
</protein>
<dbReference type="InterPro" id="IPR035986">
    <property type="entry name" value="PKD_dom_sf"/>
</dbReference>
<evidence type="ECO:0000313" key="4">
    <source>
        <dbReference type="Proteomes" id="UP000317366"/>
    </source>
</evidence>
<feature type="non-terminal residue" evidence="3">
    <location>
        <position position="1"/>
    </location>
</feature>
<name>A0A538TGN5_UNCEI</name>
<dbReference type="SMART" id="SM00089">
    <property type="entry name" value="PKD"/>
    <property type="match status" value="1"/>
</dbReference>
<dbReference type="AlphaFoldDB" id="A0A538TGN5"/>
<proteinExistence type="predicted"/>
<dbReference type="PANTHER" id="PTHR46580">
    <property type="entry name" value="SENSOR KINASE-RELATED"/>
    <property type="match status" value="1"/>
</dbReference>
<dbReference type="InterPro" id="IPR013517">
    <property type="entry name" value="FG-GAP"/>
</dbReference>
<dbReference type="Proteomes" id="UP000317366">
    <property type="component" value="Unassembled WGS sequence"/>
</dbReference>
<dbReference type="Gene3D" id="2.60.40.10">
    <property type="entry name" value="Immunoglobulins"/>
    <property type="match status" value="1"/>
</dbReference>
<dbReference type="InterPro" id="IPR022409">
    <property type="entry name" value="PKD/Chitinase_dom"/>
</dbReference>
<dbReference type="Pfam" id="PF13517">
    <property type="entry name" value="FG-GAP_3"/>
    <property type="match status" value="2"/>
</dbReference>
<comment type="caution">
    <text evidence="3">The sequence shown here is derived from an EMBL/GenBank/DDBJ whole genome shotgun (WGS) entry which is preliminary data.</text>
</comment>
<sequence length="527" mass="53589">VADVTGDGIPDLVLVDRAGGRLAIHAGRGDGSFAAPVPVGVGAHPSTVALGDLDGDGLLDAVTGNGVESSVSILRGQGGSLALIAVLPTGRFAFDVGLEDLDRDGHLDLVVVGDDGLHSLRGRGDGTFEAARAAPTLGRGGGIVIGDLNGDSIPDVATVGSNFVSVFPGAGDGSFDPYIAFGTGVGPGGLALGDLNGDGRPDLITADHTDNAVGLLLNEGAARPNRPPAARAGGPYVGTARIPLEFDGSRSADPDGDPLRFAWDFGDGRTGLGVTPLHTYGASGDYHVALTVSDGTLAGVDSTMARIVAVLEARAFAAPENRTVRLFASRPSACIQLEPVGGDFALADVNLATVRLRSAGTGVIEEIAALSGKLGIARDRDRNGVPELSACFASEDVRELFQSVTGRVQVDVTLDGVLESGARFVAAFSLEAQGVGGYPAVAVAPNPLNPSAKISVVTSRPGRMVLWLFDAQGRLVRVVLNEPMAAPGVHEAHIGEGRGGTPLPSGIYFYRIETADGAATGRVAILK</sequence>
<dbReference type="SUPFAM" id="SSF69318">
    <property type="entry name" value="Integrin alpha N-terminal domain"/>
    <property type="match status" value="1"/>
</dbReference>
<dbReference type="EMBL" id="VBOX01000068">
    <property type="protein sequence ID" value="TMQ62774.1"/>
    <property type="molecule type" value="Genomic_DNA"/>
</dbReference>
<dbReference type="PANTHER" id="PTHR46580:SF4">
    <property type="entry name" value="ATP_GTP-BINDING PROTEIN"/>
    <property type="match status" value="1"/>
</dbReference>
<dbReference type="PROSITE" id="PS50093">
    <property type="entry name" value="PKD"/>
    <property type="match status" value="1"/>
</dbReference>
<dbReference type="Pfam" id="PF18911">
    <property type="entry name" value="PKD_4"/>
    <property type="match status" value="1"/>
</dbReference>
<feature type="domain" description="PKD" evidence="2">
    <location>
        <begin position="227"/>
        <end position="294"/>
    </location>
</feature>
<dbReference type="InterPro" id="IPR028994">
    <property type="entry name" value="Integrin_alpha_N"/>
</dbReference>
<keyword evidence="1" id="KW-0732">Signal</keyword>
<gene>
    <name evidence="3" type="ORF">E6K77_06550</name>
</gene>